<dbReference type="eggNOG" id="COG1292">
    <property type="taxonomic scope" value="Bacteria"/>
</dbReference>
<keyword evidence="4" id="KW-1003">Cell membrane</keyword>
<dbReference type="GO" id="GO:0005886">
    <property type="term" value="C:plasma membrane"/>
    <property type="evidence" value="ECO:0007669"/>
    <property type="project" value="UniProtKB-SubCell"/>
</dbReference>
<feature type="transmembrane region" description="Helical" evidence="8">
    <location>
        <begin position="352"/>
        <end position="370"/>
    </location>
</feature>
<gene>
    <name evidence="9" type="ORF">O1U_0241</name>
</gene>
<evidence type="ECO:0000313" key="10">
    <source>
        <dbReference type="Proteomes" id="UP000053688"/>
    </source>
</evidence>
<comment type="similarity">
    <text evidence="2">Belongs to the BCCT transporter (TC 2.A.15) family.</text>
</comment>
<feature type="transmembrane region" description="Helical" evidence="8">
    <location>
        <begin position="376"/>
        <end position="403"/>
    </location>
</feature>
<evidence type="ECO:0000256" key="2">
    <source>
        <dbReference type="ARBA" id="ARBA00005658"/>
    </source>
</evidence>
<feature type="transmembrane region" description="Helical" evidence="8">
    <location>
        <begin position="171"/>
        <end position="193"/>
    </location>
</feature>
<evidence type="ECO:0000256" key="5">
    <source>
        <dbReference type="ARBA" id="ARBA00022692"/>
    </source>
</evidence>
<evidence type="ECO:0000256" key="6">
    <source>
        <dbReference type="ARBA" id="ARBA00022989"/>
    </source>
</evidence>
<organism evidence="9 10">
    <name type="scientific">Candidatus Photodesmus katoptron Akat1</name>
    <dbReference type="NCBI Taxonomy" id="1236703"/>
    <lineage>
        <taxon>Bacteria</taxon>
        <taxon>Pseudomonadati</taxon>
        <taxon>Pseudomonadota</taxon>
        <taxon>Gammaproteobacteria</taxon>
        <taxon>Vibrionales</taxon>
        <taxon>Vibrionaceae</taxon>
        <taxon>Candidatus Photodesmus</taxon>
    </lineage>
</organism>
<dbReference type="Pfam" id="PF02028">
    <property type="entry name" value="BCCT"/>
    <property type="match status" value="1"/>
</dbReference>
<feature type="transmembrane region" description="Helical" evidence="8">
    <location>
        <begin position="306"/>
        <end position="325"/>
    </location>
</feature>
<dbReference type="AlphaFoldDB" id="S3DKZ5"/>
<name>S3DKZ5_9GAMM</name>
<keyword evidence="3" id="KW-0813">Transport</keyword>
<comment type="caution">
    <text evidence="9">The sequence shown here is derived from an EMBL/GenBank/DDBJ whole genome shotgun (WGS) entry which is preliminary data.</text>
</comment>
<protein>
    <submittedName>
        <fullName evidence="9">Choline transporter of high affinity protein</fullName>
    </submittedName>
</protein>
<feature type="transmembrane region" description="Helical" evidence="8">
    <location>
        <begin position="93"/>
        <end position="119"/>
    </location>
</feature>
<dbReference type="PANTHER" id="PTHR30047:SF7">
    <property type="entry name" value="HIGH-AFFINITY CHOLINE TRANSPORT PROTEIN"/>
    <property type="match status" value="1"/>
</dbReference>
<evidence type="ECO:0000256" key="8">
    <source>
        <dbReference type="SAM" id="Phobius"/>
    </source>
</evidence>
<feature type="transmembrane region" description="Helical" evidence="8">
    <location>
        <begin position="254"/>
        <end position="277"/>
    </location>
</feature>
<evidence type="ECO:0000313" key="9">
    <source>
        <dbReference type="EMBL" id="EPE37779.1"/>
    </source>
</evidence>
<dbReference type="EMBL" id="AMSD01000001">
    <property type="protein sequence ID" value="EPE37779.1"/>
    <property type="molecule type" value="Genomic_DNA"/>
</dbReference>
<evidence type="ECO:0000256" key="1">
    <source>
        <dbReference type="ARBA" id="ARBA00004651"/>
    </source>
</evidence>
<dbReference type="PANTHER" id="PTHR30047">
    <property type="entry name" value="HIGH-AFFINITY CHOLINE TRANSPORT PROTEIN-RELATED"/>
    <property type="match status" value="1"/>
</dbReference>
<evidence type="ECO:0000256" key="3">
    <source>
        <dbReference type="ARBA" id="ARBA00022448"/>
    </source>
</evidence>
<dbReference type="InterPro" id="IPR000060">
    <property type="entry name" value="BCCT_transptr"/>
</dbReference>
<accession>S3DKZ5</accession>
<dbReference type="GO" id="GO:0022857">
    <property type="term" value="F:transmembrane transporter activity"/>
    <property type="evidence" value="ECO:0007669"/>
    <property type="project" value="InterPro"/>
</dbReference>
<dbReference type="PATRIC" id="fig|1236703.3.peg.230"/>
<keyword evidence="6 8" id="KW-1133">Transmembrane helix</keyword>
<sequence>MLFAAGTGVGLMFWGVAEPVAHFIGWYETPLNVTANSDEAAHLALGATMYHWGLHPWSIYAVVSLSLAFFTYNKGFPLAIRSVFYPLLGDKTWGWIGHLIDILATLATIFGLATSLGLAAQQTASGINHIFNLRINIELQAFSVIIMTFLAIISVVFGIKSGVRIISNINIIIAFILLVFVALMVYIVSLVSIPETLISYITNIIPLSKVYGRSDETWLQHWTIPYWAWWISWSPFVGTFIARISKGRTIRQLIISVLLIPSSVTLIWISVFGGIAINQLQSDIGILGKTVLSNASLAMFELLDSLPFGTVLSSMTIVLILVFFITSLDSSSLVIDSITSGGKVHVPIRQKVFWTFLEGTIAMILLWIGGNKAVHALQAGAISTALPFNCMLLIMCISLVMAIKTEQKNKKLYPKPTYIL</sequence>
<keyword evidence="5 8" id="KW-0812">Transmembrane</keyword>
<keyword evidence="7 8" id="KW-0472">Membrane</keyword>
<keyword evidence="10" id="KW-1185">Reference proteome</keyword>
<proteinExistence type="inferred from homology"/>
<feature type="transmembrane region" description="Helical" evidence="8">
    <location>
        <begin position="139"/>
        <end position="159"/>
    </location>
</feature>
<feature type="transmembrane region" description="Helical" evidence="8">
    <location>
        <begin position="54"/>
        <end position="72"/>
    </location>
</feature>
<evidence type="ECO:0000256" key="7">
    <source>
        <dbReference type="ARBA" id="ARBA00023136"/>
    </source>
</evidence>
<reference evidence="9 10" key="1">
    <citation type="journal article" date="2014" name="Environ. Microbiol.">
        <title>Genomic signatures of obligate host dependence in the luminous bacterial symbiont of a vertebrate.</title>
        <authorList>
            <person name="Hendry T.A."/>
            <person name="de Wet J.R."/>
            <person name="Dunlap P.V."/>
        </authorList>
    </citation>
    <scope>NUCLEOTIDE SEQUENCE [LARGE SCALE GENOMIC DNA]</scope>
    <source>
        <strain evidence="9 10">Akat1</strain>
    </source>
</reference>
<feature type="transmembrane region" description="Helical" evidence="8">
    <location>
        <begin position="224"/>
        <end position="242"/>
    </location>
</feature>
<dbReference type="Proteomes" id="UP000053688">
    <property type="component" value="Unassembled WGS sequence"/>
</dbReference>
<evidence type="ECO:0000256" key="4">
    <source>
        <dbReference type="ARBA" id="ARBA00022475"/>
    </source>
</evidence>
<comment type="subcellular location">
    <subcellularLocation>
        <location evidence="1">Cell membrane</location>
        <topology evidence="1">Multi-pass membrane protein</topology>
    </subcellularLocation>
</comment>